<organism evidence="2 3">
    <name type="scientific">Nocardiopsis eucommiae</name>
    <dbReference type="NCBI Taxonomy" id="2831970"/>
    <lineage>
        <taxon>Bacteria</taxon>
        <taxon>Bacillati</taxon>
        <taxon>Actinomycetota</taxon>
        <taxon>Actinomycetes</taxon>
        <taxon>Streptosporangiales</taxon>
        <taxon>Nocardiopsidaceae</taxon>
        <taxon>Nocardiopsis</taxon>
    </lineage>
</organism>
<name>A0A975LE31_9ACTN</name>
<dbReference type="KEGG" id="nec:KGD82_27865"/>
<accession>A0A975LE31</accession>
<geneLocation type="plasmid" evidence="2 3">
    <name>unnamed2</name>
</geneLocation>
<dbReference type="Proteomes" id="UP000682416">
    <property type="component" value="Plasmid unnamed2"/>
</dbReference>
<gene>
    <name evidence="2" type="ORF">KGD82_27865</name>
</gene>
<dbReference type="AlphaFoldDB" id="A0A975LE31"/>
<keyword evidence="3" id="KW-1185">Reference proteome</keyword>
<evidence type="ECO:0000313" key="2">
    <source>
        <dbReference type="EMBL" id="QVJ03497.1"/>
    </source>
</evidence>
<keyword evidence="1" id="KW-0472">Membrane</keyword>
<reference evidence="2" key="1">
    <citation type="submission" date="2021-05" db="EMBL/GenBank/DDBJ databases">
        <authorList>
            <person name="Kaiqin L."/>
            <person name="Jian G."/>
        </authorList>
    </citation>
    <scope>NUCLEOTIDE SEQUENCE</scope>
    <source>
        <strain evidence="2">HDS5</strain>
        <plasmid evidence="2">unnamed2</plasmid>
    </source>
</reference>
<dbReference type="EMBL" id="CP074403">
    <property type="protein sequence ID" value="QVJ03497.1"/>
    <property type="molecule type" value="Genomic_DNA"/>
</dbReference>
<keyword evidence="1" id="KW-0812">Transmembrane</keyword>
<keyword evidence="1" id="KW-1133">Transmembrane helix</keyword>
<evidence type="ECO:0000256" key="1">
    <source>
        <dbReference type="SAM" id="Phobius"/>
    </source>
</evidence>
<sequence>MPPPAWEVDEYRTVPGCLERREQGPARAMTAMVIALPASWIWLVLREPSRGPID</sequence>
<protein>
    <submittedName>
        <fullName evidence="2">Uncharacterized protein</fullName>
    </submittedName>
</protein>
<feature type="transmembrane region" description="Helical" evidence="1">
    <location>
        <begin position="28"/>
        <end position="45"/>
    </location>
</feature>
<evidence type="ECO:0000313" key="3">
    <source>
        <dbReference type="Proteomes" id="UP000682416"/>
    </source>
</evidence>
<keyword evidence="2" id="KW-0614">Plasmid</keyword>
<proteinExistence type="predicted"/>